<dbReference type="EMBL" id="LDPR01000002">
    <property type="protein sequence ID" value="KLO38492.1"/>
    <property type="molecule type" value="Genomic_DNA"/>
</dbReference>
<dbReference type="STRING" id="1202450.B586_05610"/>
<evidence type="ECO:0000313" key="3">
    <source>
        <dbReference type="Proteomes" id="UP000036334"/>
    </source>
</evidence>
<keyword evidence="3" id="KW-1185">Reference proteome</keyword>
<keyword evidence="1" id="KW-1133">Transmembrane helix</keyword>
<proteinExistence type="predicted"/>
<evidence type="ECO:0000313" key="2">
    <source>
        <dbReference type="EMBL" id="KLO38492.1"/>
    </source>
</evidence>
<keyword evidence="1" id="KW-0472">Membrane</keyword>
<evidence type="ECO:0000256" key="1">
    <source>
        <dbReference type="SAM" id="Phobius"/>
    </source>
</evidence>
<dbReference type="Pfam" id="PF03596">
    <property type="entry name" value="Cad"/>
    <property type="match status" value="1"/>
</dbReference>
<protein>
    <submittedName>
        <fullName evidence="2">Cadmium transporter</fullName>
    </submittedName>
</protein>
<accession>A0A0I9TND2</accession>
<dbReference type="AlphaFoldDB" id="A0A0I9TND2"/>
<dbReference type="InterPro" id="IPR004676">
    <property type="entry name" value="Cd-R_transporter"/>
</dbReference>
<feature type="transmembrane region" description="Helical" evidence="1">
    <location>
        <begin position="38"/>
        <end position="62"/>
    </location>
</feature>
<feature type="transmembrane region" description="Helical" evidence="1">
    <location>
        <begin position="143"/>
        <end position="168"/>
    </location>
</feature>
<dbReference type="OrthoDB" id="7995400at2"/>
<comment type="caution">
    <text evidence="2">The sequence shown here is derived from an EMBL/GenBank/DDBJ whole genome shotgun (WGS) entry which is preliminary data.</text>
</comment>
<dbReference type="PATRIC" id="fig|29311.18.peg.812"/>
<organism evidence="2 3">
    <name type="scientific">Mycobacterium haemophilum</name>
    <dbReference type="NCBI Taxonomy" id="29311"/>
    <lineage>
        <taxon>Bacteria</taxon>
        <taxon>Bacillati</taxon>
        <taxon>Actinomycetota</taxon>
        <taxon>Actinomycetes</taxon>
        <taxon>Mycobacteriales</taxon>
        <taxon>Mycobacteriaceae</taxon>
        <taxon>Mycobacterium</taxon>
    </lineage>
</organism>
<dbReference type="Proteomes" id="UP000036334">
    <property type="component" value="Unassembled WGS sequence"/>
</dbReference>
<gene>
    <name evidence="2" type="ORF">ABH38_03600</name>
</gene>
<dbReference type="RefSeq" id="WP_047315223.1">
    <property type="nucleotide sequence ID" value="NZ_LDPQ01000011.1"/>
</dbReference>
<sequence>MILGTVAGAVGTFAATNVDDLVMLAVFFGQADAHRGTAVRIVAGQYLGFIALLAVSVATALVGETLLSQEVLTYFGFVPIILGLHAGFRVWRERRTPAGSEAFPAISTDGNRGPSVSHVAAVTVANGGDNIGVYVPIFAVESVAGISVFMVIFLVGIAVCCLLARYLASRPLVAGSLARWDHIVLPGVLIGIGLLILIQGGAFRACS</sequence>
<name>A0A0I9TND2_9MYCO</name>
<keyword evidence="1" id="KW-0812">Transmembrane</keyword>
<reference evidence="2 3" key="1">
    <citation type="submission" date="2015-05" db="EMBL/GenBank/DDBJ databases">
        <title>Genome sequence of Mycobacterium haemophilum.</title>
        <authorList>
            <person name="Greninger A.L."/>
            <person name="Cunningham G."/>
            <person name="Miller S."/>
        </authorList>
    </citation>
    <scope>NUCLEOTIDE SEQUENCE [LARGE SCALE GENOMIC DNA]</scope>
    <source>
        <strain evidence="3">UC1</strain>
    </source>
</reference>
<feature type="transmembrane region" description="Helical" evidence="1">
    <location>
        <begin position="71"/>
        <end position="91"/>
    </location>
</feature>
<feature type="transmembrane region" description="Helical" evidence="1">
    <location>
        <begin position="180"/>
        <end position="202"/>
    </location>
</feature>